<dbReference type="PANTHER" id="PTHR23501">
    <property type="entry name" value="MAJOR FACILITATOR SUPERFAMILY"/>
    <property type="match status" value="1"/>
</dbReference>
<keyword evidence="2 5" id="KW-0812">Transmembrane</keyword>
<dbReference type="InterPro" id="IPR011701">
    <property type="entry name" value="MFS"/>
</dbReference>
<evidence type="ECO:0000256" key="2">
    <source>
        <dbReference type="ARBA" id="ARBA00022692"/>
    </source>
</evidence>
<dbReference type="RefSeq" id="WP_092868310.1">
    <property type="nucleotide sequence ID" value="NZ_FPCH01000003.1"/>
</dbReference>
<dbReference type="STRING" id="51670.SAMN04488557_2736"/>
<dbReference type="Proteomes" id="UP000199423">
    <property type="component" value="Unassembled WGS sequence"/>
</dbReference>
<feature type="transmembrane region" description="Helical" evidence="5">
    <location>
        <begin position="134"/>
        <end position="152"/>
    </location>
</feature>
<feature type="transmembrane region" description="Helical" evidence="5">
    <location>
        <begin position="76"/>
        <end position="95"/>
    </location>
</feature>
<feature type="domain" description="Major facilitator superfamily (MFS) profile" evidence="6">
    <location>
        <begin position="10"/>
        <end position="456"/>
    </location>
</feature>
<dbReference type="InterPro" id="IPR020846">
    <property type="entry name" value="MFS_dom"/>
</dbReference>
<dbReference type="GO" id="GO:0005886">
    <property type="term" value="C:plasma membrane"/>
    <property type="evidence" value="ECO:0007669"/>
    <property type="project" value="TreeGrafter"/>
</dbReference>
<dbReference type="PRINTS" id="PR01036">
    <property type="entry name" value="TCRTETB"/>
</dbReference>
<dbReference type="PANTHER" id="PTHR23501:SF1">
    <property type="entry name" value="TRANSPORT PROTEIN HSRA-RELATED"/>
    <property type="match status" value="1"/>
</dbReference>
<feature type="transmembrane region" description="Helical" evidence="5">
    <location>
        <begin position="227"/>
        <end position="246"/>
    </location>
</feature>
<evidence type="ECO:0000313" key="8">
    <source>
        <dbReference type="Proteomes" id="UP000199423"/>
    </source>
</evidence>
<evidence type="ECO:0000256" key="5">
    <source>
        <dbReference type="SAM" id="Phobius"/>
    </source>
</evidence>
<dbReference type="GO" id="GO:0022857">
    <property type="term" value="F:transmembrane transporter activity"/>
    <property type="evidence" value="ECO:0007669"/>
    <property type="project" value="InterPro"/>
</dbReference>
<protein>
    <submittedName>
        <fullName evidence="7">Drug resistance transporter, EmrB/QacA subfamily</fullName>
    </submittedName>
</protein>
<reference evidence="8" key="1">
    <citation type="submission" date="2016-10" db="EMBL/GenBank/DDBJ databases">
        <authorList>
            <person name="Varghese N."/>
            <person name="Submissions S."/>
        </authorList>
    </citation>
    <scope>NUCLEOTIDE SEQUENCE [LARGE SCALE GENOMIC DNA]</scope>
    <source>
        <strain evidence="8">DSM 1565</strain>
    </source>
</reference>
<gene>
    <name evidence="7" type="ORF">SAMN04488557_2736</name>
</gene>
<keyword evidence="4 5" id="KW-0472">Membrane</keyword>
<evidence type="ECO:0000259" key="6">
    <source>
        <dbReference type="PROSITE" id="PS50850"/>
    </source>
</evidence>
<comment type="subcellular location">
    <subcellularLocation>
        <location evidence="1">Membrane</location>
        <topology evidence="1">Multi-pass membrane protein</topology>
    </subcellularLocation>
</comment>
<evidence type="ECO:0000256" key="1">
    <source>
        <dbReference type="ARBA" id="ARBA00004141"/>
    </source>
</evidence>
<dbReference type="Pfam" id="PF07690">
    <property type="entry name" value="MFS_1"/>
    <property type="match status" value="1"/>
</dbReference>
<dbReference type="AlphaFoldDB" id="A0A1I7NPZ2"/>
<evidence type="ECO:0000256" key="4">
    <source>
        <dbReference type="ARBA" id="ARBA00023136"/>
    </source>
</evidence>
<feature type="transmembrane region" description="Helical" evidence="5">
    <location>
        <begin position="294"/>
        <end position="313"/>
    </location>
</feature>
<dbReference type="InterPro" id="IPR036259">
    <property type="entry name" value="MFS_trans_sf"/>
</dbReference>
<sequence>MTEQIRRNFIPLIVATALFMENLDATVLATSLPAIAKDLNANPIHLKLALTTYLLALAVFIPASGWMADRFGAKNIFRAAMVVFAAGSIACGLSTDLGTLVAARILQGIGGAMMTPVGRLIVLRTIPRSDMINAIAWLTVPALVGPVLGPPLGGFITTYFNWRWIFWINIPVALLGLVLITRFIPDVREKTSATFDLRGFLLIGPGLSLFLTGVTLMGLGIVGPETVFLITAAGAVLLGGYAWHALRVTAPIIDFRLLAIPTFRAGVAGGFLFRTGLGAGPFLLPLLFQSGFGMTAFQSGLMTFATGVGAIFMKTQAATIIKRYGFRRVLMVNAIVASLFTAFPALFSVTTSPVLIVALFLMGGLSRSLQFTSVNTLAYADVPPERLSNATSFAVVCQELSGSVGVTIAAMGLEGMQHVAGGSAIAVGHFPPVFILIALVSASSILFFRQLSPSAGASLLPTDAMKAAEPPKEVARLSEGHVG</sequence>
<name>A0A1I7NPZ2_9HYPH</name>
<organism evidence="7 8">
    <name type="scientific">Hyphomicrobium facile</name>
    <dbReference type="NCBI Taxonomy" id="51670"/>
    <lineage>
        <taxon>Bacteria</taxon>
        <taxon>Pseudomonadati</taxon>
        <taxon>Pseudomonadota</taxon>
        <taxon>Alphaproteobacteria</taxon>
        <taxon>Hyphomicrobiales</taxon>
        <taxon>Hyphomicrobiaceae</taxon>
        <taxon>Hyphomicrobium</taxon>
    </lineage>
</organism>
<dbReference type="SUPFAM" id="SSF103473">
    <property type="entry name" value="MFS general substrate transporter"/>
    <property type="match status" value="1"/>
</dbReference>
<evidence type="ECO:0000313" key="7">
    <source>
        <dbReference type="EMBL" id="SFV36754.1"/>
    </source>
</evidence>
<keyword evidence="8" id="KW-1185">Reference proteome</keyword>
<feature type="transmembrane region" description="Helical" evidence="5">
    <location>
        <begin position="45"/>
        <end position="64"/>
    </location>
</feature>
<dbReference type="EMBL" id="FPCH01000003">
    <property type="protein sequence ID" value="SFV36754.1"/>
    <property type="molecule type" value="Genomic_DNA"/>
</dbReference>
<feature type="transmembrane region" description="Helical" evidence="5">
    <location>
        <begin position="429"/>
        <end position="448"/>
    </location>
</feature>
<dbReference type="Gene3D" id="1.20.1720.10">
    <property type="entry name" value="Multidrug resistance protein D"/>
    <property type="match status" value="1"/>
</dbReference>
<dbReference type="OrthoDB" id="9812221at2"/>
<feature type="transmembrane region" description="Helical" evidence="5">
    <location>
        <begin position="101"/>
        <end position="122"/>
    </location>
</feature>
<proteinExistence type="predicted"/>
<feature type="transmembrane region" description="Helical" evidence="5">
    <location>
        <begin position="334"/>
        <end position="361"/>
    </location>
</feature>
<feature type="transmembrane region" description="Helical" evidence="5">
    <location>
        <begin position="164"/>
        <end position="185"/>
    </location>
</feature>
<dbReference type="Gene3D" id="1.20.1250.20">
    <property type="entry name" value="MFS general substrate transporter like domains"/>
    <property type="match status" value="1"/>
</dbReference>
<evidence type="ECO:0000256" key="3">
    <source>
        <dbReference type="ARBA" id="ARBA00022989"/>
    </source>
</evidence>
<feature type="transmembrane region" description="Helical" evidence="5">
    <location>
        <begin position="197"/>
        <end position="221"/>
    </location>
</feature>
<keyword evidence="3 5" id="KW-1133">Transmembrane helix</keyword>
<accession>A0A1I7NPZ2</accession>
<dbReference type="PROSITE" id="PS50850">
    <property type="entry name" value="MFS"/>
    <property type="match status" value="1"/>
</dbReference>